<dbReference type="EMBL" id="JBBHLL010000069">
    <property type="protein sequence ID" value="KAK7820830.1"/>
    <property type="molecule type" value="Genomic_DNA"/>
</dbReference>
<evidence type="ECO:0000313" key="2">
    <source>
        <dbReference type="Proteomes" id="UP001488838"/>
    </source>
</evidence>
<feature type="non-terminal residue" evidence="1">
    <location>
        <position position="115"/>
    </location>
</feature>
<proteinExistence type="predicted"/>
<keyword evidence="2" id="KW-1185">Reference proteome</keyword>
<organism evidence="1 2">
    <name type="scientific">Myodes glareolus</name>
    <name type="common">Bank vole</name>
    <name type="synonym">Clethrionomys glareolus</name>
    <dbReference type="NCBI Taxonomy" id="447135"/>
    <lineage>
        <taxon>Eukaryota</taxon>
        <taxon>Metazoa</taxon>
        <taxon>Chordata</taxon>
        <taxon>Craniata</taxon>
        <taxon>Vertebrata</taxon>
        <taxon>Euteleostomi</taxon>
        <taxon>Mammalia</taxon>
        <taxon>Eutheria</taxon>
        <taxon>Euarchontoglires</taxon>
        <taxon>Glires</taxon>
        <taxon>Rodentia</taxon>
        <taxon>Myomorpha</taxon>
        <taxon>Muroidea</taxon>
        <taxon>Cricetidae</taxon>
        <taxon>Arvicolinae</taxon>
        <taxon>Myodes</taxon>
    </lineage>
</organism>
<accession>A0AAW0J288</accession>
<name>A0AAW0J288_MYOGA</name>
<gene>
    <name evidence="1" type="ORF">U0070_024788</name>
</gene>
<protein>
    <submittedName>
        <fullName evidence="1">Uncharacterized protein</fullName>
    </submittedName>
</protein>
<reference evidence="1 2" key="1">
    <citation type="journal article" date="2023" name="bioRxiv">
        <title>Conserved and derived expression patterns and positive selection on dental genes reveal complex evolutionary context of ever-growing rodent molars.</title>
        <authorList>
            <person name="Calamari Z.T."/>
            <person name="Song A."/>
            <person name="Cohen E."/>
            <person name="Akter M."/>
            <person name="Roy R.D."/>
            <person name="Hallikas O."/>
            <person name="Christensen M.M."/>
            <person name="Li P."/>
            <person name="Marangoni P."/>
            <person name="Jernvall J."/>
            <person name="Klein O.D."/>
        </authorList>
    </citation>
    <scope>NUCLEOTIDE SEQUENCE [LARGE SCALE GENOMIC DNA]</scope>
    <source>
        <strain evidence="1">V071</strain>
    </source>
</reference>
<evidence type="ECO:0000313" key="1">
    <source>
        <dbReference type="EMBL" id="KAK7820830.1"/>
    </source>
</evidence>
<sequence>MYEENVTTLKNASAISAARHLYLERRKRTANNISSLQNVDIKADSHGENIQGVASSPCHLKVGLQNVDGAREGFMTAATEEGNARIQQDGGDQRSLLSFEDNKVKGFQIMEFEEQ</sequence>
<dbReference type="AlphaFoldDB" id="A0AAW0J288"/>
<dbReference type="Proteomes" id="UP001488838">
    <property type="component" value="Unassembled WGS sequence"/>
</dbReference>
<comment type="caution">
    <text evidence="1">The sequence shown here is derived from an EMBL/GenBank/DDBJ whole genome shotgun (WGS) entry which is preliminary data.</text>
</comment>